<comment type="caution">
    <text evidence="8">The sequence shown here is derived from an EMBL/GenBank/DDBJ whole genome shotgun (WGS) entry which is preliminary data.</text>
</comment>
<evidence type="ECO:0000259" key="7">
    <source>
        <dbReference type="Pfam" id="PF09210"/>
    </source>
</evidence>
<dbReference type="Gene3D" id="1.20.1430.10">
    <property type="entry name" value="Families 57/38 glycoside transferase, middle domain"/>
    <property type="match status" value="1"/>
</dbReference>
<evidence type="ECO:0000313" key="8">
    <source>
        <dbReference type="EMBL" id="PSJ07304.1"/>
    </source>
</evidence>
<feature type="active site" description="Nucleophile" evidence="3">
    <location>
        <position position="183"/>
    </location>
</feature>
<dbReference type="SUPFAM" id="SSF88688">
    <property type="entry name" value="Families 57/38 glycoside transferase middle domain"/>
    <property type="match status" value="1"/>
</dbReference>
<dbReference type="SUPFAM" id="SSF88713">
    <property type="entry name" value="Glycoside hydrolase/deacetylase"/>
    <property type="match status" value="1"/>
</dbReference>
<dbReference type="InterPro" id="IPR040042">
    <property type="entry name" value="Branching_enz_MT3115-like"/>
</dbReference>
<dbReference type="CDD" id="cd10792">
    <property type="entry name" value="GH57N_AmyC_like"/>
    <property type="match status" value="1"/>
</dbReference>
<comment type="similarity">
    <text evidence="1 5">Belongs to the glycosyl hydrolase 57 family.</text>
</comment>
<dbReference type="InterPro" id="IPR015293">
    <property type="entry name" value="BE_C"/>
</dbReference>
<dbReference type="Proteomes" id="UP000243002">
    <property type="component" value="Unassembled WGS sequence"/>
</dbReference>
<dbReference type="PANTHER" id="PTHR41695:SF1">
    <property type="entry name" value="1,4-ALPHA-GLUCAN BRANCHING ENZYME TK1436"/>
    <property type="match status" value="1"/>
</dbReference>
<dbReference type="InterPro" id="IPR004300">
    <property type="entry name" value="Glyco_hydro_57_N"/>
</dbReference>
<evidence type="ECO:0000256" key="1">
    <source>
        <dbReference type="ARBA" id="ARBA00006821"/>
    </source>
</evidence>
<evidence type="ECO:0000256" key="5">
    <source>
        <dbReference type="RuleBase" id="RU361196"/>
    </source>
</evidence>
<feature type="domain" description="Glycoside hydrolase family 57 N-terminal" evidence="6">
    <location>
        <begin position="7"/>
        <end position="381"/>
    </location>
</feature>
<dbReference type="Gene3D" id="3.20.110.10">
    <property type="entry name" value="Glycoside hydrolase 38, N terminal domain"/>
    <property type="match status" value="1"/>
</dbReference>
<evidence type="ECO:0000313" key="9">
    <source>
        <dbReference type="Proteomes" id="UP000243002"/>
    </source>
</evidence>
<evidence type="ECO:0000256" key="3">
    <source>
        <dbReference type="PIRSR" id="PIRSR640042-1"/>
    </source>
</evidence>
<dbReference type="InterPro" id="IPR027291">
    <property type="entry name" value="Glyco_hydro_38_N_sf"/>
</dbReference>
<reference evidence="8 9" key="1">
    <citation type="journal article" date="2018" name="Environ. Microbiol.">
        <title>Ecological and genomic features of two widespread freshwater picocyanobacteria.</title>
        <authorList>
            <person name="Cabello-Yeves P.J."/>
            <person name="Picazo A."/>
            <person name="Camacho A."/>
            <person name="Callieri C."/>
            <person name="Rosselli R."/>
            <person name="Roda-Garcia J.J."/>
            <person name="Coutinho F.H."/>
            <person name="Rodriguez-Valera F."/>
        </authorList>
    </citation>
    <scope>NUCLEOTIDE SEQUENCE [LARGE SCALE GENOMIC DNA]</scope>
    <source>
        <strain evidence="8 9">Tous</strain>
    </source>
</reference>
<proteinExistence type="inferred from homology"/>
<feature type="domain" description="1,4-alpha-glucan branching enzyme C-terminal" evidence="7">
    <location>
        <begin position="418"/>
        <end position="517"/>
    </location>
</feature>
<dbReference type="Pfam" id="PF09210">
    <property type="entry name" value="BE_C"/>
    <property type="match status" value="1"/>
</dbReference>
<dbReference type="AlphaFoldDB" id="A0A2P7N1H4"/>
<protein>
    <submittedName>
        <fullName evidence="8">DUF1957 domain-containing protein</fullName>
    </submittedName>
</protein>
<dbReference type="InterPro" id="IPR037090">
    <property type="entry name" value="57_glycoside_trans_central"/>
</dbReference>
<dbReference type="RefSeq" id="WP_106501491.1">
    <property type="nucleotide sequence ID" value="NZ_PXXO01000001.1"/>
</dbReference>
<feature type="binding site" evidence="4">
    <location>
        <position position="456"/>
    </location>
    <ligand>
        <name>substrate</name>
    </ligand>
</feature>
<feature type="binding site" evidence="4">
    <location>
        <position position="235"/>
    </location>
    <ligand>
        <name>substrate</name>
    </ligand>
</feature>
<keyword evidence="2 5" id="KW-0119">Carbohydrate metabolism</keyword>
<evidence type="ECO:0000256" key="4">
    <source>
        <dbReference type="PIRSR" id="PIRSR640042-2"/>
    </source>
</evidence>
<dbReference type="InterPro" id="IPR011330">
    <property type="entry name" value="Glyco_hydro/deAcase_b/a-brl"/>
</dbReference>
<keyword evidence="9" id="KW-1185">Reference proteome</keyword>
<dbReference type="InterPro" id="IPR028995">
    <property type="entry name" value="Glyco_hydro_57/38_cen_sf"/>
</dbReference>
<dbReference type="OrthoDB" id="9803279at2"/>
<feature type="binding site" evidence="4">
    <location>
        <position position="252"/>
    </location>
    <ligand>
        <name>substrate</name>
    </ligand>
</feature>
<dbReference type="PANTHER" id="PTHR41695">
    <property type="entry name" value="1,4-ALPHA-GLUCAN BRANCHING ENZYME RV3031-RELATED"/>
    <property type="match status" value="1"/>
</dbReference>
<dbReference type="GO" id="GO:0030979">
    <property type="term" value="P:alpha-glucan biosynthetic process"/>
    <property type="evidence" value="ECO:0007669"/>
    <property type="project" value="InterPro"/>
</dbReference>
<evidence type="ECO:0000259" key="6">
    <source>
        <dbReference type="Pfam" id="PF03065"/>
    </source>
</evidence>
<organism evidence="8 9">
    <name type="scientific">Cyanobium usitatum str. Tous</name>
    <dbReference type="NCBI Taxonomy" id="2116684"/>
    <lineage>
        <taxon>Bacteria</taxon>
        <taxon>Bacillati</taxon>
        <taxon>Cyanobacteriota</taxon>
        <taxon>Cyanophyceae</taxon>
        <taxon>Synechococcales</taxon>
        <taxon>Prochlorococcaceae</taxon>
        <taxon>Cyanobium</taxon>
    </lineage>
</organism>
<dbReference type="Pfam" id="PF03065">
    <property type="entry name" value="Glyco_hydro_57"/>
    <property type="match status" value="1"/>
</dbReference>
<feature type="binding site" evidence="4">
    <location>
        <position position="397"/>
    </location>
    <ligand>
        <name>substrate</name>
    </ligand>
</feature>
<dbReference type="GO" id="GO:0005576">
    <property type="term" value="C:extracellular region"/>
    <property type="evidence" value="ECO:0007669"/>
    <property type="project" value="TreeGrafter"/>
</dbReference>
<dbReference type="EMBL" id="PXXO01000001">
    <property type="protein sequence ID" value="PSJ07304.1"/>
    <property type="molecule type" value="Genomic_DNA"/>
</dbReference>
<sequence length="524" mass="58026">MAAGDLALVLHAHLPYVRSSEPGSLEEDWYFQALQECYLPLVAVLEAAAADRRQRPRLTLGLSPTLLSLLADPQLNGRFLAWIAVRQELLLQAPQAQGPAASHLAAQLEAVVSQWRQIKGQLIPRFRRLQQQGVLDLITCGATHGYLPLLRQVPEAVRAQLVTAVREHERLLGERPLGIWLPECAYYEGLDQQLVGCGLRYSVLDAHGLLHALPRPRYGVFAPICSPAGAAFFGRDSSATLPVWSAREGYPGDGAYREFHRDLGWDLPDSELASHAIASRRPLGLKLHRVTAQGCPLDQKQPYEPAVAAERIEEHAATYLQGRAEELGSLARSMERRPLLVAPFDAELFGHWWFEGPQFLAALFRQADGAGVRLVTLREALGGSDPLQVCRPSPSSWGQGGYHDYWLNETNAWVVAEWQRASQAMVARVQRGVGSPAQRDLLTQAGRELLLAQSSDWSFILRAGTTTGLAKERIERHLDRFWRLLDAIDNGTELPAKWLKAIAIEDGLFPLLNAADWLPAPVQS</sequence>
<feature type="active site" description="Proton donor" evidence="3">
    <location>
        <position position="345"/>
    </location>
</feature>
<name>A0A2P7N1H4_9CYAN</name>
<dbReference type="GO" id="GO:0003844">
    <property type="term" value="F:1,4-alpha-glucan branching enzyme activity"/>
    <property type="evidence" value="ECO:0007669"/>
    <property type="project" value="InterPro"/>
</dbReference>
<gene>
    <name evidence="8" type="ORF">C7K55_00745</name>
</gene>
<evidence type="ECO:0000256" key="2">
    <source>
        <dbReference type="ARBA" id="ARBA00023277"/>
    </source>
</evidence>
<accession>A0A2P7N1H4</accession>